<feature type="region of interest" description="Disordered" evidence="1">
    <location>
        <begin position="1"/>
        <end position="31"/>
    </location>
</feature>
<feature type="compositionally biased region" description="Basic residues" evidence="1">
    <location>
        <begin position="87"/>
        <end position="107"/>
    </location>
</feature>
<protein>
    <submittedName>
        <fullName evidence="4">SXP/RAL-2 family protein Ani s 5-like cation-binding domain-containing protein</fullName>
    </submittedName>
</protein>
<name>A0A0K0ET54_STRER</name>
<feature type="region of interest" description="Disordered" evidence="1">
    <location>
        <begin position="78"/>
        <end position="184"/>
    </location>
</feature>
<proteinExistence type="predicted"/>
<evidence type="ECO:0000313" key="2">
    <source>
        <dbReference type="Proteomes" id="UP000035681"/>
    </source>
</evidence>
<feature type="compositionally biased region" description="Basic and acidic residues" evidence="1">
    <location>
        <begin position="170"/>
        <end position="184"/>
    </location>
</feature>
<organism evidence="3">
    <name type="scientific">Strongyloides stercoralis</name>
    <name type="common">Threadworm</name>
    <dbReference type="NCBI Taxonomy" id="6248"/>
    <lineage>
        <taxon>Eukaryota</taxon>
        <taxon>Metazoa</taxon>
        <taxon>Ecdysozoa</taxon>
        <taxon>Nematoda</taxon>
        <taxon>Chromadorea</taxon>
        <taxon>Rhabditida</taxon>
        <taxon>Tylenchina</taxon>
        <taxon>Panagrolaimomorpha</taxon>
        <taxon>Strongyloidoidea</taxon>
        <taxon>Strongyloididae</taxon>
        <taxon>Strongyloides</taxon>
    </lineage>
</organism>
<feature type="compositionally biased region" description="Basic and acidic residues" evidence="1">
    <location>
        <begin position="111"/>
        <end position="133"/>
    </location>
</feature>
<evidence type="ECO:0000256" key="1">
    <source>
        <dbReference type="SAM" id="MobiDB-lite"/>
    </source>
</evidence>
<feature type="compositionally biased region" description="Polar residues" evidence="1">
    <location>
        <begin position="157"/>
        <end position="166"/>
    </location>
</feature>
<dbReference type="AlphaFoldDB" id="A0A0K0ET54"/>
<keyword evidence="2" id="KW-1185">Reference proteome</keyword>
<accession>A0A0K0ET54</accession>
<feature type="compositionally biased region" description="Basic and acidic residues" evidence="1">
    <location>
        <begin position="15"/>
        <end position="24"/>
    </location>
</feature>
<evidence type="ECO:0000313" key="4">
    <source>
        <dbReference type="WBParaSite" id="TCONS_00000318.p1"/>
    </source>
</evidence>
<dbReference type="Proteomes" id="UP000035681">
    <property type="component" value="Unplaced"/>
</dbReference>
<dbReference type="WBParaSite" id="TCONS_00000318.p1">
    <property type="protein sequence ID" value="TCONS_00000318.p1"/>
    <property type="gene ID" value="XLOC_000330"/>
</dbReference>
<dbReference type="WBParaSite" id="SSTP_0001263100.1">
    <property type="protein sequence ID" value="SSTP_0001263100.1"/>
    <property type="gene ID" value="SSTP_0001263100"/>
</dbReference>
<feature type="compositionally biased region" description="Basic residues" evidence="1">
    <location>
        <begin position="135"/>
        <end position="152"/>
    </location>
</feature>
<reference evidence="3" key="1">
    <citation type="submission" date="2015-08" db="UniProtKB">
        <authorList>
            <consortium name="WormBaseParasite"/>
        </authorList>
    </citation>
    <scope>IDENTIFICATION</scope>
</reference>
<sequence>MVLTEEKNNVQATEDGLKANEGKRNKNFPESVNQMLKLRSNLNSVVSQRFKDKVNDDQIKEVSEKIEELSSFFEKLLQDSGYEKRPYRGRRYKGYRPRFYNNRKHHGNSGNEHDGEKPKNTTDEHNKENDASQKKSNRKKNFGRNNYRRYNKKNMNSKANDGTNTEDSPENSKEENEASSVKKE</sequence>
<evidence type="ECO:0000313" key="3">
    <source>
        <dbReference type="WBParaSite" id="SSTP_0001263100.1"/>
    </source>
</evidence>